<evidence type="ECO:0000259" key="1">
    <source>
        <dbReference type="Pfam" id="PF13276"/>
    </source>
</evidence>
<evidence type="ECO:0000313" key="3">
    <source>
        <dbReference type="Proteomes" id="UP000466345"/>
    </source>
</evidence>
<accession>A0A7K0CC61</accession>
<keyword evidence="3" id="KW-1185">Reference proteome</keyword>
<dbReference type="PANTHER" id="PTHR46889">
    <property type="entry name" value="TRANSPOSASE INSF FOR INSERTION SEQUENCE IS3B-RELATED"/>
    <property type="match status" value="1"/>
</dbReference>
<protein>
    <recommendedName>
        <fullName evidence="1">HTH-like domain-containing protein</fullName>
    </recommendedName>
</protein>
<dbReference type="Proteomes" id="UP000466345">
    <property type="component" value="Unassembled WGS sequence"/>
</dbReference>
<dbReference type="Pfam" id="PF13276">
    <property type="entry name" value="HTH_21"/>
    <property type="match status" value="1"/>
</dbReference>
<dbReference type="OrthoDB" id="4331932at2"/>
<sequence length="391" mass="42875">MAAQRHGLDDRLAAAVTAKHSDAVWACLGDGADPNTPGPDGLPLLCTAVAGFDHETAEALTEGGADSDRELPDGTTPLLRAVDLGSPALVGAVLGKDPRLRLAEAAQKRLLDLARHWHETGTAEELRRRTGTSVPATRRLTEDDKYTHVEEVSLGGLTVRAGHIAVLTSLEWAFGVLPPVAELMARAVPYPDRTHINGSTAGYILAHRGSPQDWSDLVSLRHHPDPVHRRFLADVLWHRELHIPSSTYYRWCRAERGPCERIRRDAELTEQIRRIHTDSGGSYGSPRVHAVLRREGAQVGRKRVERLMRAADLQGVSPRRSTSFTRRDPDATLADDLVQRDFTASAPNRAGPDAGRQGSRTYCAHARAELRALPVDVRRGPARRVSSVMCE</sequence>
<dbReference type="SUPFAM" id="SSF48403">
    <property type="entry name" value="Ankyrin repeat"/>
    <property type="match status" value="1"/>
</dbReference>
<comment type="caution">
    <text evidence="2">The sequence shown here is derived from an EMBL/GenBank/DDBJ whole genome shotgun (WGS) entry which is preliminary data.</text>
</comment>
<dbReference type="InterPro" id="IPR025948">
    <property type="entry name" value="HTH-like_dom"/>
</dbReference>
<dbReference type="InterPro" id="IPR050900">
    <property type="entry name" value="Transposase_IS3/IS150/IS904"/>
</dbReference>
<dbReference type="Gene3D" id="1.25.40.20">
    <property type="entry name" value="Ankyrin repeat-containing domain"/>
    <property type="match status" value="1"/>
</dbReference>
<dbReference type="AlphaFoldDB" id="A0A7K0CC61"/>
<evidence type="ECO:0000313" key="2">
    <source>
        <dbReference type="EMBL" id="MQY11028.1"/>
    </source>
</evidence>
<feature type="domain" description="HTH-like" evidence="1">
    <location>
        <begin position="264"/>
        <end position="320"/>
    </location>
</feature>
<organism evidence="2 3">
    <name type="scientific">Streptomyces smaragdinus</name>
    <dbReference type="NCBI Taxonomy" id="2585196"/>
    <lineage>
        <taxon>Bacteria</taxon>
        <taxon>Bacillati</taxon>
        <taxon>Actinomycetota</taxon>
        <taxon>Actinomycetes</taxon>
        <taxon>Kitasatosporales</taxon>
        <taxon>Streptomycetaceae</taxon>
        <taxon>Streptomyces</taxon>
    </lineage>
</organism>
<name>A0A7K0CC61_9ACTN</name>
<gene>
    <name evidence="2" type="ORF">SRB5_11420</name>
</gene>
<dbReference type="InterPro" id="IPR036770">
    <property type="entry name" value="Ankyrin_rpt-contain_sf"/>
</dbReference>
<dbReference type="PANTHER" id="PTHR46889:SF4">
    <property type="entry name" value="TRANSPOSASE INSO FOR INSERTION SEQUENCE ELEMENT IS911B-RELATED"/>
    <property type="match status" value="1"/>
</dbReference>
<dbReference type="EMBL" id="WEGJ01000002">
    <property type="protein sequence ID" value="MQY11028.1"/>
    <property type="molecule type" value="Genomic_DNA"/>
</dbReference>
<reference evidence="2 3" key="1">
    <citation type="submission" date="2019-10" db="EMBL/GenBank/DDBJ databases">
        <title>Streptomyces smaragdinus sp. nov. and Streptomyces fabii sp. nov., isolated from the gut of fungus growing-termite Macrotermes natalensis.</title>
        <authorList>
            <person name="Schwitalla J."/>
            <person name="Benndorf R."/>
            <person name="Martin K."/>
            <person name="De Beer W."/>
            <person name="Kaster A.-K."/>
            <person name="Vollmers J."/>
            <person name="Poulsen M."/>
            <person name="Beemelmanns C."/>
        </authorList>
    </citation>
    <scope>NUCLEOTIDE SEQUENCE [LARGE SCALE GENOMIC DNA]</scope>
    <source>
        <strain evidence="2 3">RB5</strain>
    </source>
</reference>
<proteinExistence type="predicted"/>
<dbReference type="RefSeq" id="WP_153450298.1">
    <property type="nucleotide sequence ID" value="NZ_WEGJ01000002.1"/>
</dbReference>